<dbReference type="InterPro" id="IPR027806">
    <property type="entry name" value="HARBI1_dom"/>
</dbReference>
<keyword evidence="2" id="KW-0479">Metal-binding</keyword>
<comment type="cofactor">
    <cofactor evidence="1">
        <name>a divalent metal cation</name>
        <dbReference type="ChEBI" id="CHEBI:60240"/>
    </cofactor>
</comment>
<keyword evidence="5" id="KW-1185">Reference proteome</keyword>
<organism evidence="4 5">
    <name type="scientific">Cirrhinus mrigala</name>
    <name type="common">Mrigala</name>
    <dbReference type="NCBI Taxonomy" id="683832"/>
    <lineage>
        <taxon>Eukaryota</taxon>
        <taxon>Metazoa</taxon>
        <taxon>Chordata</taxon>
        <taxon>Craniata</taxon>
        <taxon>Vertebrata</taxon>
        <taxon>Euteleostomi</taxon>
        <taxon>Actinopterygii</taxon>
        <taxon>Neopterygii</taxon>
        <taxon>Teleostei</taxon>
        <taxon>Ostariophysi</taxon>
        <taxon>Cypriniformes</taxon>
        <taxon>Cyprinidae</taxon>
        <taxon>Labeoninae</taxon>
        <taxon>Labeonini</taxon>
        <taxon>Cirrhinus</taxon>
    </lineage>
</organism>
<evidence type="ECO:0000259" key="3">
    <source>
        <dbReference type="Pfam" id="PF13359"/>
    </source>
</evidence>
<feature type="non-terminal residue" evidence="4">
    <location>
        <position position="1"/>
    </location>
</feature>
<proteinExistence type="predicted"/>
<evidence type="ECO:0000256" key="2">
    <source>
        <dbReference type="ARBA" id="ARBA00022723"/>
    </source>
</evidence>
<evidence type="ECO:0000256" key="1">
    <source>
        <dbReference type="ARBA" id="ARBA00001968"/>
    </source>
</evidence>
<dbReference type="AlphaFoldDB" id="A0ABD0MEC0"/>
<evidence type="ECO:0000313" key="5">
    <source>
        <dbReference type="Proteomes" id="UP001529510"/>
    </source>
</evidence>
<feature type="domain" description="DDE Tnp4" evidence="3">
    <location>
        <begin position="1"/>
        <end position="76"/>
    </location>
</feature>
<reference evidence="4 5" key="1">
    <citation type="submission" date="2024-05" db="EMBL/GenBank/DDBJ databases">
        <title>Genome sequencing and assembly of Indian major carp, Cirrhinus mrigala (Hamilton, 1822).</title>
        <authorList>
            <person name="Mohindra V."/>
            <person name="Chowdhury L.M."/>
            <person name="Lal K."/>
            <person name="Jena J.K."/>
        </authorList>
    </citation>
    <scope>NUCLEOTIDE SEQUENCE [LARGE SCALE GENOMIC DNA]</scope>
    <source>
        <strain evidence="4">CM1030</strain>
        <tissue evidence="4">Blood</tissue>
    </source>
</reference>
<dbReference type="Proteomes" id="UP001529510">
    <property type="component" value="Unassembled WGS sequence"/>
</dbReference>
<dbReference type="GO" id="GO:0046872">
    <property type="term" value="F:metal ion binding"/>
    <property type="evidence" value="ECO:0007669"/>
    <property type="project" value="UniProtKB-KW"/>
</dbReference>
<evidence type="ECO:0000313" key="4">
    <source>
        <dbReference type="EMBL" id="KAL0147102.1"/>
    </source>
</evidence>
<dbReference type="Pfam" id="PF13359">
    <property type="entry name" value="DDE_Tnp_4"/>
    <property type="match status" value="1"/>
</dbReference>
<name>A0ABD0MEC0_CIRMR</name>
<dbReference type="EMBL" id="JAMKFB020000831">
    <property type="protein sequence ID" value="KAL0147102.1"/>
    <property type="molecule type" value="Genomic_DNA"/>
</dbReference>
<gene>
    <name evidence="4" type="ORF">M9458_057626</name>
</gene>
<protein>
    <recommendedName>
        <fullName evidence="3">DDE Tnp4 domain-containing protein</fullName>
    </recommendedName>
</protein>
<sequence length="120" mass="13780">DYGYALKTWLLTPLTNPQTDRERRYNDAHSRTRSVVERMTGQLKCRCRCLDRTWGMLLYHPNKMCRIMLACGVLHNVTHRHGIPLCEGVAPVPDDPDPKPVYVLPNQQAIQARQRVTAAI</sequence>
<accession>A0ABD0MEC0</accession>
<comment type="caution">
    <text evidence="4">The sequence shown here is derived from an EMBL/GenBank/DDBJ whole genome shotgun (WGS) entry which is preliminary data.</text>
</comment>